<dbReference type="PANTHER" id="PTHR10992">
    <property type="entry name" value="METHYLESTERASE FAMILY MEMBER"/>
    <property type="match status" value="1"/>
</dbReference>
<dbReference type="GO" id="GO:0080031">
    <property type="term" value="F:methyl salicylate esterase activity"/>
    <property type="evidence" value="ECO:0007669"/>
    <property type="project" value="TreeGrafter"/>
</dbReference>
<comment type="catalytic activity">
    <reaction evidence="12">
        <text>2,2-dimethylpropanal + hydrogen cyanide = (2S)-2-hydroxy-3,3-dimethylbutanenitrile</text>
        <dbReference type="Rhea" id="RHEA:77407"/>
        <dbReference type="ChEBI" id="CHEBI:18407"/>
        <dbReference type="ChEBI" id="CHEBI:141557"/>
        <dbReference type="ChEBI" id="CHEBI:197355"/>
    </reaction>
</comment>
<keyword evidence="23" id="KW-1185">Reference proteome</keyword>
<dbReference type="FunFam" id="3.40.50.1820:FF:000051">
    <property type="entry name" value="(S)-hydroxynitrile lyase"/>
    <property type="match status" value="1"/>
</dbReference>
<evidence type="ECO:0000256" key="13">
    <source>
        <dbReference type="ARBA" id="ARBA00052609"/>
    </source>
</evidence>
<dbReference type="EMBL" id="JAAIUW010000006">
    <property type="protein sequence ID" value="KAF7828766.1"/>
    <property type="molecule type" value="Genomic_DNA"/>
</dbReference>
<dbReference type="Gene3D" id="3.40.50.1820">
    <property type="entry name" value="alpha/beta hydrolase"/>
    <property type="match status" value="1"/>
</dbReference>
<dbReference type="EC" id="4.1.2.47" evidence="16"/>
<dbReference type="OrthoDB" id="408373at2759"/>
<gene>
    <name evidence="22" type="ORF">G2W53_019930</name>
</gene>
<accession>A0A834TY04</accession>
<evidence type="ECO:0000256" key="5">
    <source>
        <dbReference type="ARBA" id="ARBA00050358"/>
    </source>
</evidence>
<dbReference type="SUPFAM" id="SSF53474">
    <property type="entry name" value="alpha/beta-Hydrolases"/>
    <property type="match status" value="1"/>
</dbReference>
<evidence type="ECO:0000256" key="9">
    <source>
        <dbReference type="ARBA" id="ARBA00051977"/>
    </source>
</evidence>
<evidence type="ECO:0000259" key="21">
    <source>
        <dbReference type="Pfam" id="PF12697"/>
    </source>
</evidence>
<evidence type="ECO:0000313" key="23">
    <source>
        <dbReference type="Proteomes" id="UP000634136"/>
    </source>
</evidence>
<evidence type="ECO:0000256" key="15">
    <source>
        <dbReference type="ARBA" id="ARBA00060885"/>
    </source>
</evidence>
<feature type="domain" description="AB hydrolase-1" evidence="21">
    <location>
        <begin position="23"/>
        <end position="262"/>
    </location>
</feature>
<evidence type="ECO:0000256" key="2">
    <source>
        <dbReference type="ARBA" id="ARBA00050104"/>
    </source>
</evidence>
<dbReference type="GO" id="GO:0009694">
    <property type="term" value="P:jasmonic acid metabolic process"/>
    <property type="evidence" value="ECO:0007669"/>
    <property type="project" value="TreeGrafter"/>
</dbReference>
<evidence type="ECO:0000256" key="6">
    <source>
        <dbReference type="ARBA" id="ARBA00050608"/>
    </source>
</evidence>
<evidence type="ECO:0000256" key="10">
    <source>
        <dbReference type="ARBA" id="ARBA00052033"/>
    </source>
</evidence>
<comment type="catalytic activity">
    <reaction evidence="6">
        <text>formylthiophene + hydrogen cyanide = (2R)-2-hydroxy-2-(thiophen-2-yl)acetonitrile</text>
        <dbReference type="Rhea" id="RHEA:77455"/>
        <dbReference type="ChEBI" id="CHEBI:18407"/>
        <dbReference type="ChEBI" id="CHEBI:87301"/>
        <dbReference type="ChEBI" id="CHEBI:197332"/>
    </reaction>
</comment>
<evidence type="ECO:0000256" key="20">
    <source>
        <dbReference type="ARBA" id="ARBA00079794"/>
    </source>
</evidence>
<evidence type="ECO:0000256" key="3">
    <source>
        <dbReference type="ARBA" id="ARBA00050241"/>
    </source>
</evidence>
<dbReference type="Proteomes" id="UP000634136">
    <property type="component" value="Unassembled WGS sequence"/>
</dbReference>
<comment type="catalytic activity">
    <reaction evidence="8">
        <text>a disubstituted aliphatic (S)-hydroxynitrile = a ketone + hydrogen cyanide</text>
        <dbReference type="Rhea" id="RHEA:56592"/>
        <dbReference type="ChEBI" id="CHEBI:17087"/>
        <dbReference type="ChEBI" id="CHEBI:18407"/>
        <dbReference type="ChEBI" id="CHEBI:140597"/>
        <dbReference type="EC" id="4.1.2.47"/>
    </reaction>
</comment>
<dbReference type="InterPro" id="IPR000073">
    <property type="entry name" value="AB_hydrolase_1"/>
</dbReference>
<comment type="catalytic activity">
    <reaction evidence="11">
        <text>3-formylthiophene + hydrogen cyanide = (2S)-2-hydroxy-2-(thiophen-3-yl)acetonitrile</text>
        <dbReference type="Rhea" id="RHEA:77459"/>
        <dbReference type="ChEBI" id="CHEBI:18407"/>
        <dbReference type="ChEBI" id="CHEBI:87611"/>
        <dbReference type="ChEBI" id="CHEBI:197333"/>
    </reaction>
</comment>
<dbReference type="GO" id="GO:0080030">
    <property type="term" value="F:methyl indole-3-acetate esterase activity"/>
    <property type="evidence" value="ECO:0007669"/>
    <property type="project" value="TreeGrafter"/>
</dbReference>
<dbReference type="GO" id="GO:0009696">
    <property type="term" value="P:salicylic acid metabolic process"/>
    <property type="evidence" value="ECO:0007669"/>
    <property type="project" value="TreeGrafter"/>
</dbReference>
<proteinExistence type="inferred from homology"/>
<comment type="catalytic activity">
    <reaction evidence="10">
        <text>2-methylpropanal + hydrogen cyanide = (2S)-2-hydroxy-3-methylbutanenitrile</text>
        <dbReference type="Rhea" id="RHEA:77403"/>
        <dbReference type="ChEBI" id="CHEBI:18407"/>
        <dbReference type="ChEBI" id="CHEBI:48943"/>
        <dbReference type="ChEBI" id="CHEBI:197354"/>
    </reaction>
</comment>
<evidence type="ECO:0000256" key="1">
    <source>
        <dbReference type="ARBA" id="ARBA00022801"/>
    </source>
</evidence>
<dbReference type="Pfam" id="PF12697">
    <property type="entry name" value="Abhydrolase_6"/>
    <property type="match status" value="1"/>
</dbReference>
<comment type="caution">
    <text evidence="22">The sequence shown here is derived from an EMBL/GenBank/DDBJ whole genome shotgun (WGS) entry which is preliminary data.</text>
</comment>
<evidence type="ECO:0000256" key="8">
    <source>
        <dbReference type="ARBA" id="ARBA00051735"/>
    </source>
</evidence>
<name>A0A834TY04_9FABA</name>
<evidence type="ECO:0000256" key="11">
    <source>
        <dbReference type="ARBA" id="ARBA00052511"/>
    </source>
</evidence>
<comment type="catalytic activity">
    <reaction evidence="2">
        <text>4-methoxybenzaldehyde + hydrogen cyanide = (2S)-2-hydroxy-2-(4-methoxyphenyl)acetonitrile</text>
        <dbReference type="Rhea" id="RHEA:77447"/>
        <dbReference type="ChEBI" id="CHEBI:18407"/>
        <dbReference type="ChEBI" id="CHEBI:28235"/>
        <dbReference type="ChEBI" id="CHEBI:197328"/>
    </reaction>
</comment>
<comment type="catalytic activity">
    <reaction evidence="13">
        <text>cyclohexanecarbaldehyde + hydrogen cyanide = (2S)-2-cyclohexyl-2-hydroxyacetonitrile</text>
        <dbReference type="Rhea" id="RHEA:77423"/>
        <dbReference type="ChEBI" id="CHEBI:18407"/>
        <dbReference type="ChEBI" id="CHEBI:197359"/>
        <dbReference type="ChEBI" id="CHEBI:197360"/>
    </reaction>
</comment>
<comment type="catalytic activity">
    <reaction evidence="9">
        <text>acrolein + hydrogen cyanide = (2S)-2-hydroxybut-3-enenitrile</text>
        <dbReference type="Rhea" id="RHEA:77411"/>
        <dbReference type="ChEBI" id="CHEBI:15368"/>
        <dbReference type="ChEBI" id="CHEBI:18407"/>
        <dbReference type="ChEBI" id="CHEBI:197356"/>
    </reaction>
</comment>
<comment type="catalytic activity">
    <reaction evidence="14">
        <text>an aromatic (S)-hydroxynitrile = an aromatic aldehyde + hydrogen cyanide</text>
        <dbReference type="Rhea" id="RHEA:54660"/>
        <dbReference type="ChEBI" id="CHEBI:18407"/>
        <dbReference type="ChEBI" id="CHEBI:33855"/>
        <dbReference type="ChEBI" id="CHEBI:138306"/>
        <dbReference type="EC" id="4.1.2.47"/>
    </reaction>
</comment>
<dbReference type="InterPro" id="IPR029058">
    <property type="entry name" value="AB_hydrolase_fold"/>
</dbReference>
<reference evidence="22" key="1">
    <citation type="submission" date="2020-09" db="EMBL/GenBank/DDBJ databases">
        <title>Genome-Enabled Discovery of Anthraquinone Biosynthesis in Senna tora.</title>
        <authorList>
            <person name="Kang S.-H."/>
            <person name="Pandey R.P."/>
            <person name="Lee C.-M."/>
            <person name="Sim J.-S."/>
            <person name="Jeong J.-T."/>
            <person name="Choi B.-S."/>
            <person name="Jung M."/>
            <person name="Ginzburg D."/>
            <person name="Zhao K."/>
            <person name="Won S.Y."/>
            <person name="Oh T.-J."/>
            <person name="Yu Y."/>
            <person name="Kim N.-H."/>
            <person name="Lee O.R."/>
            <person name="Lee T.-H."/>
            <person name="Bashyal P."/>
            <person name="Kim T.-S."/>
            <person name="Lee W.-H."/>
            <person name="Kawkins C."/>
            <person name="Kim C.-K."/>
            <person name="Kim J.S."/>
            <person name="Ahn B.O."/>
            <person name="Rhee S.Y."/>
            <person name="Sohng J.K."/>
        </authorList>
    </citation>
    <scope>NUCLEOTIDE SEQUENCE</scope>
    <source>
        <tissue evidence="22">Leaf</tissue>
    </source>
</reference>
<protein>
    <recommendedName>
        <fullName evidence="17">(S)-hydroxynitrile lyase</fullName>
        <ecNumber evidence="16">4.1.2.47</ecNumber>
    </recommendedName>
    <alternativeName>
        <fullName evidence="18">2-hydroxy-2-methylpropanenitrile lyase</fullName>
    </alternativeName>
    <alternativeName>
        <fullName evidence="19">Acetone cyanohydrin lyase</fullName>
    </alternativeName>
    <alternativeName>
        <fullName evidence="20">Hydroxynitrile lyase</fullName>
    </alternativeName>
</protein>
<organism evidence="22 23">
    <name type="scientific">Senna tora</name>
    <dbReference type="NCBI Taxonomy" id="362788"/>
    <lineage>
        <taxon>Eukaryota</taxon>
        <taxon>Viridiplantae</taxon>
        <taxon>Streptophyta</taxon>
        <taxon>Embryophyta</taxon>
        <taxon>Tracheophyta</taxon>
        <taxon>Spermatophyta</taxon>
        <taxon>Magnoliopsida</taxon>
        <taxon>eudicotyledons</taxon>
        <taxon>Gunneridae</taxon>
        <taxon>Pentapetalae</taxon>
        <taxon>rosids</taxon>
        <taxon>fabids</taxon>
        <taxon>Fabales</taxon>
        <taxon>Fabaceae</taxon>
        <taxon>Caesalpinioideae</taxon>
        <taxon>Cassia clade</taxon>
        <taxon>Senna</taxon>
    </lineage>
</organism>
<comment type="catalytic activity">
    <reaction evidence="4">
        <text>2-hydroxy-2-methylpropanenitrile = acetone + hydrogen cyanide</text>
        <dbReference type="Rhea" id="RHEA:11932"/>
        <dbReference type="ChEBI" id="CHEBI:15347"/>
        <dbReference type="ChEBI" id="CHEBI:15348"/>
        <dbReference type="ChEBI" id="CHEBI:18407"/>
    </reaction>
    <physiologicalReaction direction="left-to-right" evidence="4">
        <dbReference type="Rhea" id="RHEA:11933"/>
    </physiologicalReaction>
</comment>
<dbReference type="GO" id="GO:0047606">
    <property type="term" value="F:(S)-hydroxynitrile lyase activity"/>
    <property type="evidence" value="ECO:0007669"/>
    <property type="project" value="UniProtKB-EC"/>
</dbReference>
<evidence type="ECO:0000256" key="4">
    <source>
        <dbReference type="ARBA" id="ARBA00050262"/>
    </source>
</evidence>
<comment type="catalytic activity">
    <reaction evidence="5">
        <text>benzaldehyde + hydrogen cyanide = (S)-mandelonitrile</text>
        <dbReference type="Rhea" id="RHEA:77427"/>
        <dbReference type="ChEBI" id="CHEBI:17169"/>
        <dbReference type="ChEBI" id="CHEBI:18407"/>
        <dbReference type="ChEBI" id="CHEBI:36941"/>
    </reaction>
</comment>
<dbReference type="PANTHER" id="PTHR10992:SF1083">
    <property type="entry name" value="METHYLESTERASE 1"/>
    <property type="match status" value="1"/>
</dbReference>
<dbReference type="GO" id="GO:0080032">
    <property type="term" value="F:methyl jasmonate esterase activity"/>
    <property type="evidence" value="ECO:0007669"/>
    <property type="project" value="TreeGrafter"/>
</dbReference>
<keyword evidence="1" id="KW-0378">Hydrolase</keyword>
<evidence type="ECO:0000313" key="22">
    <source>
        <dbReference type="EMBL" id="KAF7828766.1"/>
    </source>
</evidence>
<evidence type="ECO:0000256" key="12">
    <source>
        <dbReference type="ARBA" id="ARBA00052600"/>
    </source>
</evidence>
<comment type="catalytic activity">
    <reaction evidence="3">
        <text>a monosubstituted aliphatic (S)-hydroxynitrile = an aldehyde + hydrogen cyanide</text>
        <dbReference type="Rhea" id="RHEA:56588"/>
        <dbReference type="ChEBI" id="CHEBI:17478"/>
        <dbReference type="ChEBI" id="CHEBI:18407"/>
        <dbReference type="ChEBI" id="CHEBI:140596"/>
        <dbReference type="EC" id="4.1.2.47"/>
    </reaction>
</comment>
<comment type="similarity">
    <text evidence="15">Belongs to the AB hydrolase superfamily. Hydroxynitrile lyase family.</text>
</comment>
<dbReference type="AlphaFoldDB" id="A0A834TY04"/>
<evidence type="ECO:0000256" key="14">
    <source>
        <dbReference type="ARBA" id="ARBA00052826"/>
    </source>
</evidence>
<evidence type="ECO:0000256" key="17">
    <source>
        <dbReference type="ARBA" id="ARBA00069221"/>
    </source>
</evidence>
<evidence type="ECO:0000256" key="18">
    <source>
        <dbReference type="ARBA" id="ARBA00076040"/>
    </source>
</evidence>
<comment type="catalytic activity">
    <reaction evidence="7">
        <text>butan-2-one + hydrogen cyanide = 2-hydroxy-2-methylbutanenitrile</text>
        <dbReference type="Rhea" id="RHEA:77467"/>
        <dbReference type="ChEBI" id="CHEBI:18407"/>
        <dbReference type="ChEBI" id="CHEBI:28398"/>
        <dbReference type="ChEBI" id="CHEBI:60954"/>
    </reaction>
    <physiologicalReaction direction="right-to-left" evidence="7">
        <dbReference type="Rhea" id="RHEA:77469"/>
    </physiologicalReaction>
</comment>
<evidence type="ECO:0000256" key="7">
    <source>
        <dbReference type="ARBA" id="ARBA00051647"/>
    </source>
</evidence>
<dbReference type="InterPro" id="IPR045889">
    <property type="entry name" value="MES/HNL"/>
</dbReference>
<evidence type="ECO:0000256" key="16">
    <source>
        <dbReference type="ARBA" id="ARBA00066572"/>
    </source>
</evidence>
<sequence>MKKAKMGTEAEGKIVGIEKKHYVLVHGACHGAWCWYKVKPRLESAGHRVTVLDLAASGINATNIQDLETMSDYSKPLFNFLASLPPNHKVVLVGHSLGGLNLALATDLFPHKIALSVFLTAFMPDTSHAPSYVIQQYIERTPAENWLDTQFNDNGKISVMLFGPKFLSSKLYQLCSIEDVELAKALIRPSSLFVEDLSKANNFSKEGYGSVPRAYIVCKKDLGIPEKFQVWMIQNFGINEIFEIEDADHMPMLSTPQQLSDALLNIASKYD</sequence>
<evidence type="ECO:0000256" key="19">
    <source>
        <dbReference type="ARBA" id="ARBA00078291"/>
    </source>
</evidence>